<reference evidence="15" key="1">
    <citation type="submission" date="2020-03" db="EMBL/GenBank/DDBJ databases">
        <title>Transcriptomic Profiling of the Digestive Tract of the Rat Flea, Xenopsylla cheopis, Following Blood Feeding and Infection with Yersinia pestis.</title>
        <authorList>
            <person name="Bland D.M."/>
            <person name="Martens C.A."/>
            <person name="Virtaneva K."/>
            <person name="Kanakabandi K."/>
            <person name="Long D."/>
            <person name="Rosenke R."/>
            <person name="Saturday G.A."/>
            <person name="Hoyt F.H."/>
            <person name="Bruno D.P."/>
            <person name="Ribeiro J.M.C."/>
            <person name="Hinnebusch J."/>
        </authorList>
    </citation>
    <scope>NUCLEOTIDE SEQUENCE</scope>
</reference>
<feature type="glycosylation site" description="N-linked (GlcNAc...) asparagine" evidence="6">
    <location>
        <position position="56"/>
    </location>
</feature>
<evidence type="ECO:0000256" key="3">
    <source>
        <dbReference type="ARBA" id="ARBA00023157"/>
    </source>
</evidence>
<feature type="active site" description="Proton acceptor 1" evidence="5">
    <location>
        <position position="371"/>
    </location>
</feature>
<feature type="disulfide bond" evidence="10 12">
    <location>
        <begin position="339"/>
        <end position="357"/>
    </location>
</feature>
<keyword evidence="2 14" id="KW-0732">Signal</keyword>
<evidence type="ECO:0000256" key="9">
    <source>
        <dbReference type="PIRSR" id="PIRSR601548-3"/>
    </source>
</evidence>
<feature type="disulfide bond" evidence="10 12">
    <location>
        <begin position="136"/>
        <end position="144"/>
    </location>
</feature>
<dbReference type="AlphaFoldDB" id="A0A6M2E0U0"/>
<feature type="binding site" evidence="8">
    <location>
        <position position="211"/>
    </location>
    <ligand>
        <name>chloride</name>
        <dbReference type="ChEBI" id="CHEBI:17996"/>
        <label>1</label>
    </ligand>
</feature>
<dbReference type="Pfam" id="PF01401">
    <property type="entry name" value="Peptidase_M2"/>
    <property type="match status" value="1"/>
</dbReference>
<feature type="binding site" evidence="9">
    <location>
        <position position="370"/>
    </location>
    <ligand>
        <name>Zn(2+)</name>
        <dbReference type="ChEBI" id="CHEBI:29105"/>
        <label>1</label>
        <note>catalytic</note>
    </ligand>
</feature>
<dbReference type="GO" id="GO:0008237">
    <property type="term" value="F:metallopeptidase activity"/>
    <property type="evidence" value="ECO:0007669"/>
    <property type="project" value="UniProtKB-KW"/>
</dbReference>
<feature type="active site" description="Proton acceptor 2" evidence="7">
    <location>
        <position position="371"/>
    </location>
</feature>
<evidence type="ECO:0000256" key="5">
    <source>
        <dbReference type="PIRSR" id="PIRSR601548-1"/>
    </source>
</evidence>
<evidence type="ECO:0000256" key="14">
    <source>
        <dbReference type="SAM" id="SignalP"/>
    </source>
</evidence>
<evidence type="ECO:0000256" key="2">
    <source>
        <dbReference type="ARBA" id="ARBA00022729"/>
    </source>
</evidence>
<evidence type="ECO:0000256" key="4">
    <source>
        <dbReference type="ARBA" id="ARBA00023180"/>
    </source>
</evidence>
<dbReference type="PROSITE" id="PS52011">
    <property type="entry name" value="PEPTIDASE_M2"/>
    <property type="match status" value="1"/>
</dbReference>
<dbReference type="PRINTS" id="PR00791">
    <property type="entry name" value="PEPDIPTASEA"/>
</dbReference>
<keyword evidence="9 13" id="KW-0479">Metal-binding</keyword>
<keyword evidence="13" id="KW-0645">Protease</keyword>
<evidence type="ECO:0000256" key="1">
    <source>
        <dbReference type="ARBA" id="ARBA00008139"/>
    </source>
</evidence>
<dbReference type="EMBL" id="GIIL01007774">
    <property type="protein sequence ID" value="NOV51500.1"/>
    <property type="molecule type" value="Transcribed_RNA"/>
</dbReference>
<comment type="similarity">
    <text evidence="1 12 13">Belongs to the peptidase M2 family.</text>
</comment>
<name>A0A6M2E0U0_XENCH</name>
<dbReference type="InterPro" id="IPR001548">
    <property type="entry name" value="Peptidase_M2"/>
</dbReference>
<protein>
    <recommendedName>
        <fullName evidence="13">Angiotensin-converting enzyme</fullName>
        <ecNumber evidence="13">3.4.-.-</ecNumber>
    </recommendedName>
</protein>
<keyword evidence="9 13" id="KW-0862">Zinc</keyword>
<sequence>MKLLWSLALLFALAYASDPNLEQEEVEAAAFLQSIEQPNIDWNYRLSEVAWAYATNITEENSNNESKLNAEHAVYQKAQAIQASKFNWRQFSNEDLKRQFKFLTDLGDEILPADKYDRLQEVLNKMKTNYATGKICDYHDQNKCDLNLEPEITEIFSKSRDPEELKYVWEQWRKVAGAPVRELYTEYVQLKNEASRLNNYTDTAASWLSAYDAEDFEEQIQNILDEVKPLYLQLHAYVRGRLRKQYSSKVVSQRGPIPAHLLGNNWAQTWEQILDIMKPYPEASDADITDELIKQNYTVVKLFELADDFFKSINLTGVPPSFWERSMLEKPADGREVVCHASAWDFSKDSDVRIKMCTRLDTSDFQTIHHEMGHIQYFLQYEHLPVIYREGANPGFHEAIGDTIAMSAMTAKHLRKLGLIKDDTRAVKDDMKDKINLLMATALDKIPILYYAFLLDKFRLSTFRGETKPENYNCHYWKLREDLQGLEPPVDRTEKDFDIAAKYHISADVEYNRYCVAHIIQFQFQRALCELAGEYVPNDENKILMDCDIYESANAGNALGDLLKLGRSKSWPYAMEALTGQPKMQASGITEYFKPLHDWLVTENQKNGEYIGWEPTKRKCTSTKEQKKSDE</sequence>
<evidence type="ECO:0000256" key="10">
    <source>
        <dbReference type="PIRSR" id="PIRSR601548-4"/>
    </source>
</evidence>
<dbReference type="GO" id="GO:0046872">
    <property type="term" value="F:metal ion binding"/>
    <property type="evidence" value="ECO:0007669"/>
    <property type="project" value="UniProtKB-KW"/>
</dbReference>
<feature type="signal peptide" evidence="14">
    <location>
        <begin position="1"/>
        <end position="16"/>
    </location>
</feature>
<feature type="binding site" evidence="11">
    <location>
        <position position="370"/>
    </location>
    <ligand>
        <name>Zn(2+)</name>
        <dbReference type="ChEBI" id="CHEBI:29105"/>
        <label>2</label>
        <note>catalytic</note>
    </ligand>
</feature>
<feature type="binding site" evidence="11">
    <location>
        <position position="374"/>
    </location>
    <ligand>
        <name>Zn(2+)</name>
        <dbReference type="ChEBI" id="CHEBI:29105"/>
        <label>2</label>
        <note>catalytic</note>
    </ligand>
</feature>
<comment type="cofactor">
    <cofactor evidence="13">
        <name>Zn(2+)</name>
        <dbReference type="ChEBI" id="CHEBI:29105"/>
    </cofactor>
    <text evidence="13">Binds 1 zinc ion per subunit.</text>
</comment>
<feature type="glycosylation site" description="N-linked (GlcNAc...) (complex) asparagine" evidence="6">
    <location>
        <position position="93"/>
    </location>
</feature>
<keyword evidence="13" id="KW-0482">Metalloprotease</keyword>
<feature type="binding site" evidence="9">
    <location>
        <position position="374"/>
    </location>
    <ligand>
        <name>Zn(2+)</name>
        <dbReference type="ChEBI" id="CHEBI:29105"/>
        <label>1</label>
        <note>catalytic</note>
    </ligand>
</feature>
<feature type="binding site" evidence="9">
    <location>
        <position position="398"/>
    </location>
    <ligand>
        <name>Zn(2+)</name>
        <dbReference type="ChEBI" id="CHEBI:29105"/>
        <label>1</label>
        <note>catalytic</note>
    </ligand>
</feature>
<feature type="chain" id="PRO_5026999587" description="Angiotensin-converting enzyme" evidence="14">
    <location>
        <begin position="17"/>
        <end position="631"/>
    </location>
</feature>
<evidence type="ECO:0000256" key="8">
    <source>
        <dbReference type="PIRSR" id="PIRSR601548-2"/>
    </source>
</evidence>
<keyword evidence="13" id="KW-0121">Carboxypeptidase</keyword>
<dbReference type="GO" id="GO:0005886">
    <property type="term" value="C:plasma membrane"/>
    <property type="evidence" value="ECO:0007669"/>
    <property type="project" value="TreeGrafter"/>
</dbReference>
<accession>A0A6M2E0U0</accession>
<dbReference type="GO" id="GO:0008241">
    <property type="term" value="F:peptidyl-dipeptidase activity"/>
    <property type="evidence" value="ECO:0007669"/>
    <property type="project" value="InterPro"/>
</dbReference>
<feature type="active site" description="Proton donor 1" evidence="5">
    <location>
        <position position="504"/>
    </location>
</feature>
<dbReference type="PANTHER" id="PTHR10514">
    <property type="entry name" value="ANGIOTENSIN-CONVERTING ENZYME"/>
    <property type="match status" value="1"/>
</dbReference>
<evidence type="ECO:0000256" key="11">
    <source>
        <dbReference type="PIRSR" id="PIRSR601548-8"/>
    </source>
</evidence>
<keyword evidence="13" id="KW-0378">Hydrolase</keyword>
<organism evidence="15">
    <name type="scientific">Xenopsylla cheopis</name>
    <name type="common">Oriental rat flea</name>
    <name type="synonym">Pulex cheopis</name>
    <dbReference type="NCBI Taxonomy" id="163159"/>
    <lineage>
        <taxon>Eukaryota</taxon>
        <taxon>Metazoa</taxon>
        <taxon>Ecdysozoa</taxon>
        <taxon>Arthropoda</taxon>
        <taxon>Hexapoda</taxon>
        <taxon>Insecta</taxon>
        <taxon>Pterygota</taxon>
        <taxon>Neoptera</taxon>
        <taxon>Endopterygota</taxon>
        <taxon>Siphonaptera</taxon>
        <taxon>Pulicidae</taxon>
        <taxon>Xenopsyllinae</taxon>
        <taxon>Xenopsylla</taxon>
    </lineage>
</organism>
<dbReference type="PANTHER" id="PTHR10514:SF44">
    <property type="entry name" value="ANGIOTENSIN-CONVERTING ENZYME-RELATED"/>
    <property type="match status" value="1"/>
</dbReference>
<evidence type="ECO:0000256" key="7">
    <source>
        <dbReference type="PIRSR" id="PIRSR601548-11"/>
    </source>
</evidence>
<feature type="active site" description="Proton donor 2" evidence="7">
    <location>
        <position position="504"/>
    </location>
</feature>
<dbReference type="EC" id="3.4.-.-" evidence="13"/>
<keyword evidence="4 6" id="KW-0325">Glycoprotein</keyword>
<feature type="binding site" evidence="11">
    <location>
        <position position="398"/>
    </location>
    <ligand>
        <name>Zn(2+)</name>
        <dbReference type="ChEBI" id="CHEBI:29105"/>
        <label>2</label>
        <note>catalytic</note>
    </ligand>
</feature>
<dbReference type="CDD" id="cd06461">
    <property type="entry name" value="M2_ACE"/>
    <property type="match status" value="1"/>
</dbReference>
<feature type="binding site" evidence="8">
    <location>
        <position position="513"/>
    </location>
    <ligand>
        <name>chloride</name>
        <dbReference type="ChEBI" id="CHEBI:17996"/>
        <label>1</label>
    </ligand>
</feature>
<evidence type="ECO:0000256" key="13">
    <source>
        <dbReference type="RuleBase" id="RU361144"/>
    </source>
</evidence>
<dbReference type="GO" id="GO:0005615">
    <property type="term" value="C:extracellular space"/>
    <property type="evidence" value="ECO:0007669"/>
    <property type="project" value="TreeGrafter"/>
</dbReference>
<feature type="disulfide bond" evidence="10 12">
    <location>
        <begin position="529"/>
        <end position="547"/>
    </location>
</feature>
<proteinExistence type="inferred from homology"/>
<dbReference type="GO" id="GO:0004180">
    <property type="term" value="F:carboxypeptidase activity"/>
    <property type="evidence" value="ECO:0007669"/>
    <property type="project" value="UniProtKB-KW"/>
</dbReference>
<evidence type="ECO:0000313" key="15">
    <source>
        <dbReference type="EMBL" id="NOV51500.1"/>
    </source>
</evidence>
<dbReference type="SUPFAM" id="SSF55486">
    <property type="entry name" value="Metalloproteases ('zincins'), catalytic domain"/>
    <property type="match status" value="1"/>
</dbReference>
<keyword evidence="3 10" id="KW-1015">Disulfide bond</keyword>
<dbReference type="GO" id="GO:0006508">
    <property type="term" value="P:proteolysis"/>
    <property type="evidence" value="ECO:0007669"/>
    <property type="project" value="UniProtKB-KW"/>
</dbReference>
<evidence type="ECO:0000256" key="12">
    <source>
        <dbReference type="PROSITE-ProRule" id="PRU01355"/>
    </source>
</evidence>
<evidence type="ECO:0000256" key="6">
    <source>
        <dbReference type="PIRSR" id="PIRSR601548-10"/>
    </source>
</evidence>